<dbReference type="GO" id="GO:0050255">
    <property type="term" value="F:ribitol 2-dehydrogenase (NAD+) activity"/>
    <property type="evidence" value="ECO:0007669"/>
    <property type="project" value="UniProtKB-EC"/>
</dbReference>
<dbReference type="Pfam" id="PF00106">
    <property type="entry name" value="adh_short"/>
    <property type="match status" value="1"/>
</dbReference>
<dbReference type="EMBL" id="QXDL01000074">
    <property type="protein sequence ID" value="RIH84412.1"/>
    <property type="molecule type" value="Genomic_DNA"/>
</dbReference>
<dbReference type="RefSeq" id="WP_119315081.1">
    <property type="nucleotide sequence ID" value="NZ_QXDL01000074.1"/>
</dbReference>
<dbReference type="InterPro" id="IPR057326">
    <property type="entry name" value="KR_dom"/>
</dbReference>
<gene>
    <name evidence="4" type="primary">rbtD</name>
    <name evidence="4" type="ORF">Mterra_01984</name>
</gene>
<protein>
    <submittedName>
        <fullName evidence="4">Ribitol 2-dehydrogenase</fullName>
        <ecNumber evidence="4">1.1.1.56</ecNumber>
    </submittedName>
</protein>
<dbReference type="PANTHER" id="PTHR43391">
    <property type="entry name" value="RETINOL DEHYDROGENASE-RELATED"/>
    <property type="match status" value="1"/>
</dbReference>
<dbReference type="SUPFAM" id="SSF51735">
    <property type="entry name" value="NAD(P)-binding Rossmann-fold domains"/>
    <property type="match status" value="1"/>
</dbReference>
<evidence type="ECO:0000259" key="3">
    <source>
        <dbReference type="SMART" id="SM00822"/>
    </source>
</evidence>
<dbReference type="CDD" id="cd05233">
    <property type="entry name" value="SDR_c"/>
    <property type="match status" value="1"/>
</dbReference>
<dbReference type="InterPro" id="IPR002347">
    <property type="entry name" value="SDR_fam"/>
</dbReference>
<evidence type="ECO:0000256" key="1">
    <source>
        <dbReference type="ARBA" id="ARBA00006484"/>
    </source>
</evidence>
<dbReference type="SMART" id="SM00822">
    <property type="entry name" value="PKS_KR"/>
    <property type="match status" value="1"/>
</dbReference>
<keyword evidence="2 4" id="KW-0560">Oxidoreductase</keyword>
<accession>A0A399EPH6</accession>
<comment type="caution">
    <text evidence="4">The sequence shown here is derived from an EMBL/GenBank/DDBJ whole genome shotgun (WGS) entry which is preliminary data.</text>
</comment>
<dbReference type="EC" id="1.1.1.56" evidence="4"/>
<organism evidence="4 5">
    <name type="scientific">Calidithermus terrae</name>
    <dbReference type="NCBI Taxonomy" id="1408545"/>
    <lineage>
        <taxon>Bacteria</taxon>
        <taxon>Thermotogati</taxon>
        <taxon>Deinococcota</taxon>
        <taxon>Deinococci</taxon>
        <taxon>Thermales</taxon>
        <taxon>Thermaceae</taxon>
        <taxon>Calidithermus</taxon>
    </lineage>
</organism>
<dbReference type="PANTHER" id="PTHR43391:SF82">
    <property type="entry name" value="OXIDOREDUCTASE SADH-RELATED"/>
    <property type="match status" value="1"/>
</dbReference>
<proteinExistence type="inferred from homology"/>
<dbReference type="InterPro" id="IPR036291">
    <property type="entry name" value="NAD(P)-bd_dom_sf"/>
</dbReference>
<comment type="similarity">
    <text evidence="1">Belongs to the short-chain dehydrogenases/reductases (SDR) family.</text>
</comment>
<feature type="domain" description="Ketoreductase" evidence="3">
    <location>
        <begin position="7"/>
        <end position="205"/>
    </location>
</feature>
<keyword evidence="5" id="KW-1185">Reference proteome</keyword>
<evidence type="ECO:0000256" key="2">
    <source>
        <dbReference type="ARBA" id="ARBA00023002"/>
    </source>
</evidence>
<dbReference type="AlphaFoldDB" id="A0A399EPH6"/>
<dbReference type="Proteomes" id="UP000265715">
    <property type="component" value="Unassembled WGS sequence"/>
</dbReference>
<dbReference type="Gene3D" id="3.40.50.720">
    <property type="entry name" value="NAD(P)-binding Rossmann-like Domain"/>
    <property type="match status" value="1"/>
</dbReference>
<sequence>MSDVAGKVYLLTGGGGAIAASIADAFAAAGARLALVDRQLEYVQERARALGGGAFAADLSKHEQVQTLVSQVRQQMGRLDGLIHTAGGFSGGKVAESDPALYDRMFDLNVRTLFYATRAVLPVLLEQNDGFIAGISAGAAWRGAGPGMALYTAAKSAVAAFLRSLDAELKGTNIRVAVLYPMGTVDTPANRRDMPGADPTTWIDPAEIGQTLLYAASRSARGRVLELPVYPPR</sequence>
<name>A0A399EPH6_9DEIN</name>
<evidence type="ECO:0000313" key="5">
    <source>
        <dbReference type="Proteomes" id="UP000265715"/>
    </source>
</evidence>
<evidence type="ECO:0000313" key="4">
    <source>
        <dbReference type="EMBL" id="RIH84412.1"/>
    </source>
</evidence>
<dbReference type="OrthoDB" id="9804774at2"/>
<dbReference type="PRINTS" id="PR00081">
    <property type="entry name" value="GDHRDH"/>
</dbReference>
<reference evidence="4 5" key="1">
    <citation type="submission" date="2018-08" db="EMBL/GenBank/DDBJ databases">
        <title>Meiothermus terrae DSM 26712 genome sequencing project.</title>
        <authorList>
            <person name="Da Costa M.S."/>
            <person name="Albuquerque L."/>
            <person name="Raposo P."/>
            <person name="Froufe H.J.C."/>
            <person name="Barroso C.S."/>
            <person name="Egas C."/>
        </authorList>
    </citation>
    <scope>NUCLEOTIDE SEQUENCE [LARGE SCALE GENOMIC DNA]</scope>
    <source>
        <strain evidence="4 5">DSM 26712</strain>
    </source>
</reference>